<organism evidence="1 2">
    <name type="scientific">Pajaroellobacter abortibovis</name>
    <dbReference type="NCBI Taxonomy" id="1882918"/>
    <lineage>
        <taxon>Bacteria</taxon>
        <taxon>Pseudomonadati</taxon>
        <taxon>Myxococcota</taxon>
        <taxon>Polyangia</taxon>
        <taxon>Polyangiales</taxon>
        <taxon>Polyangiaceae</taxon>
    </lineage>
</organism>
<gene>
    <name evidence="1" type="ORF">BCY86_07970</name>
</gene>
<dbReference type="OrthoDB" id="5535862at2"/>
<evidence type="ECO:0000313" key="1">
    <source>
        <dbReference type="EMBL" id="APS00614.1"/>
    </source>
</evidence>
<protein>
    <submittedName>
        <fullName evidence="1">Uncharacterized protein</fullName>
    </submittedName>
</protein>
<dbReference type="EMBL" id="CP016908">
    <property type="protein sequence ID" value="APS00614.1"/>
    <property type="molecule type" value="Genomic_DNA"/>
</dbReference>
<dbReference type="STRING" id="1882918.BCY86_07970"/>
<dbReference type="KEGG" id="pabo:BCY86_07970"/>
<dbReference type="RefSeq" id="WP_075277283.1">
    <property type="nucleotide sequence ID" value="NZ_CP016908.1"/>
</dbReference>
<evidence type="ECO:0000313" key="2">
    <source>
        <dbReference type="Proteomes" id="UP000185544"/>
    </source>
</evidence>
<accession>A0A1L6MYI3</accession>
<dbReference type="AlphaFoldDB" id="A0A1L6MYI3"/>
<proteinExistence type="predicted"/>
<name>A0A1L6MYI3_9BACT</name>
<dbReference type="Proteomes" id="UP000185544">
    <property type="component" value="Chromosome"/>
</dbReference>
<sequence>MSFLFPQQSLIRINRTGLVYLSIFISTLLLLPGCDEVNALVGASCKPGLIAAGNQCVSPNDPGSPDEHPCGNTKNDPFNCGSCGNVCRSGICIEGQCQDKQPGHVALLGHDYDKASLSPSQVQILINAVNLGKSRTIKKIIKVLGYEAYASTLSLKEIKQLVGFTTSTNYDYLTVEENDIDQEIKDKNPDVVLIYDQTQSPPGELANLGKQWQSALQNFLLHGGVIVVLDGGAGTGEMHLFVTEADLIPIKAKTSLSPNTNFAVIAPGDMLSRDMTRTYSSLNSRSASFTLEKKSHADQLVTVVEEPKAHQSVVIHRVVPPSH</sequence>
<keyword evidence="2" id="KW-1185">Reference proteome</keyword>
<reference evidence="1 2" key="1">
    <citation type="submission" date="2016-08" db="EMBL/GenBank/DDBJ databases">
        <title>Identification and validation of antigenic proteins from Pajaroellobacter abortibovis using de-novo genome sequence assembly and reverse vaccinology.</title>
        <authorList>
            <person name="Welly B.T."/>
            <person name="Miller M.R."/>
            <person name="Stott J.L."/>
            <person name="Blanchard M.T."/>
            <person name="Islas-Trejo A.D."/>
            <person name="O'Rourke S.M."/>
            <person name="Young A.E."/>
            <person name="Medrano J.F."/>
            <person name="Van Eenennaam A.L."/>
        </authorList>
    </citation>
    <scope>NUCLEOTIDE SEQUENCE [LARGE SCALE GENOMIC DNA]</scope>
    <source>
        <strain evidence="1 2">BTF92-0548A/99-0131</strain>
    </source>
</reference>